<dbReference type="GO" id="GO:0051536">
    <property type="term" value="F:iron-sulfur cluster binding"/>
    <property type="evidence" value="ECO:0007669"/>
    <property type="project" value="InterPro"/>
</dbReference>
<dbReference type="InterPro" id="IPR012675">
    <property type="entry name" value="Beta-grasp_dom_sf"/>
</dbReference>
<dbReference type="Proteomes" id="UP000317315">
    <property type="component" value="Unassembled WGS sequence"/>
</dbReference>
<dbReference type="Pfam" id="PF14574">
    <property type="entry name" value="RACo_C_ter"/>
    <property type="match status" value="1"/>
</dbReference>
<dbReference type="InterPro" id="IPR036010">
    <property type="entry name" value="2Fe-2S_ferredoxin-like_sf"/>
</dbReference>
<feature type="domain" description="2Fe-2S ferredoxin-type" evidence="2">
    <location>
        <begin position="4"/>
        <end position="44"/>
    </location>
</feature>
<dbReference type="EMBL" id="FXTM01000007">
    <property type="protein sequence ID" value="SMO49800.1"/>
    <property type="molecule type" value="Genomic_DNA"/>
</dbReference>
<name>A0A521BTA5_9BACT</name>
<sequence>MRIYIEVPKGKTLYQILREKGFMRSAYCGGRGICGKCTVKIGGKDEVSCLVWGPFKGEVELDEERLVSTGENLPDIEVDEDKGGFGLAVDLGTTGVEGALFDLSTGKFLRSLKTLNFQSAFGADVVTRVELSKENYEKERELLLETLSFLIKEFNTPISEAVVVSNPVMQHFLLGAPVSGFERYPFKLEIEDEVYISGKELGLGDFEIYVPPPLKNFIGSDFLSNLLVLIQDYSSFGVADLGTNAEMGIWKEEEGVAASVPAGPAFEGVGLFSGMRAVEGAIYKVFFDGREFRFLTIGNSKPQGICASGYFDLVYLLKSFRVLTGEGTFKEEGTPPLIRERMREINGERAFVLYEDEETEIALTQSDVRKFLLAKGAVYGGLKTLSESFGKPEKFFLSGAFGSHIDRRSVRGLKLIPEGFPEPKAAGNLALRGGSLLLGSSKYRDKLKEIKERVEPIELATNKTFEKAYIEGMEI</sequence>
<dbReference type="Gene3D" id="3.30.420.480">
    <property type="entry name" value="Domain of unknown function (DUF4445)"/>
    <property type="match status" value="1"/>
</dbReference>
<evidence type="ECO:0000259" key="4">
    <source>
        <dbReference type="Pfam" id="PF17651"/>
    </source>
</evidence>
<dbReference type="Gene3D" id="3.10.20.30">
    <property type="match status" value="1"/>
</dbReference>
<dbReference type="InterPro" id="IPR042259">
    <property type="entry name" value="Raco-like_middle_sf"/>
</dbReference>
<protein>
    <submittedName>
        <fullName evidence="5">Uncharacterized 2Fe-2 and 4Fe-4S clusters-containing protein, contains DUF4445 domain</fullName>
    </submittedName>
</protein>
<proteinExistence type="predicted"/>
<evidence type="ECO:0000259" key="2">
    <source>
        <dbReference type="Pfam" id="PF00111"/>
    </source>
</evidence>
<dbReference type="Pfam" id="PF17651">
    <property type="entry name" value="Raco_middle"/>
    <property type="match status" value="1"/>
</dbReference>
<dbReference type="CDD" id="cd00207">
    <property type="entry name" value="fer2"/>
    <property type="match status" value="1"/>
</dbReference>
<dbReference type="InterPro" id="IPR052911">
    <property type="entry name" value="Corrinoid_activation_enz"/>
</dbReference>
<feature type="coiled-coil region" evidence="1">
    <location>
        <begin position="126"/>
        <end position="153"/>
    </location>
</feature>
<feature type="domain" description="RACo C-terminal" evidence="3">
    <location>
        <begin position="238"/>
        <end position="473"/>
    </location>
</feature>
<keyword evidence="6" id="KW-1185">Reference proteome</keyword>
<dbReference type="RefSeq" id="WP_142934771.1">
    <property type="nucleotide sequence ID" value="NZ_FXTM01000007.1"/>
</dbReference>
<dbReference type="AlphaFoldDB" id="A0A521BTA5"/>
<dbReference type="InterPro" id="IPR001041">
    <property type="entry name" value="2Fe-2S_ferredoxin-type"/>
</dbReference>
<dbReference type="PANTHER" id="PTHR42895">
    <property type="entry name" value="IRON-SULFUR CLUSTER-BINDING PROTEIN-RELATED"/>
    <property type="match status" value="1"/>
</dbReference>
<dbReference type="OrthoDB" id="9810588at2"/>
<feature type="domain" description="RACo-like middle region" evidence="4">
    <location>
        <begin position="85"/>
        <end position="228"/>
    </location>
</feature>
<dbReference type="PANTHER" id="PTHR42895:SF2">
    <property type="entry name" value="IRON-SULFUR CLUSTER PROTEIN"/>
    <property type="match status" value="1"/>
</dbReference>
<keyword evidence="1" id="KW-0175">Coiled coil</keyword>
<dbReference type="SUPFAM" id="SSF54292">
    <property type="entry name" value="2Fe-2S ferredoxin-like"/>
    <property type="match status" value="1"/>
</dbReference>
<reference evidence="5 6" key="1">
    <citation type="submission" date="2017-05" db="EMBL/GenBank/DDBJ databases">
        <authorList>
            <person name="Varghese N."/>
            <person name="Submissions S."/>
        </authorList>
    </citation>
    <scope>NUCLEOTIDE SEQUENCE [LARGE SCALE GENOMIC DNA]</scope>
    <source>
        <strain evidence="5 6">DSM 16304</strain>
    </source>
</reference>
<accession>A0A521BTA5</accession>
<dbReference type="Pfam" id="PF00111">
    <property type="entry name" value="Fer2"/>
    <property type="match status" value="1"/>
</dbReference>
<dbReference type="InterPro" id="IPR027980">
    <property type="entry name" value="RACo_C"/>
</dbReference>
<evidence type="ECO:0000259" key="3">
    <source>
        <dbReference type="Pfam" id="PF14574"/>
    </source>
</evidence>
<organism evidence="5 6">
    <name type="scientific">Balnearium lithotrophicum</name>
    <dbReference type="NCBI Taxonomy" id="223788"/>
    <lineage>
        <taxon>Bacteria</taxon>
        <taxon>Pseudomonadati</taxon>
        <taxon>Aquificota</taxon>
        <taxon>Aquificia</taxon>
        <taxon>Desulfurobacteriales</taxon>
        <taxon>Desulfurobacteriaceae</taxon>
        <taxon>Balnearium</taxon>
    </lineage>
</organism>
<dbReference type="InterPro" id="IPR041414">
    <property type="entry name" value="Raco-like_middle"/>
</dbReference>
<gene>
    <name evidence="5" type="ORF">SAMN06269117_10727</name>
</gene>
<evidence type="ECO:0000256" key="1">
    <source>
        <dbReference type="SAM" id="Coils"/>
    </source>
</evidence>
<evidence type="ECO:0000313" key="5">
    <source>
        <dbReference type="EMBL" id="SMO49800.1"/>
    </source>
</evidence>
<evidence type="ECO:0000313" key="6">
    <source>
        <dbReference type="Proteomes" id="UP000317315"/>
    </source>
</evidence>